<proteinExistence type="predicted"/>
<evidence type="ECO:0000313" key="1">
    <source>
        <dbReference type="EMBL" id="CAG8598374.1"/>
    </source>
</evidence>
<organism evidence="1 2">
    <name type="scientific">Gigaspora margarita</name>
    <dbReference type="NCBI Taxonomy" id="4874"/>
    <lineage>
        <taxon>Eukaryota</taxon>
        <taxon>Fungi</taxon>
        <taxon>Fungi incertae sedis</taxon>
        <taxon>Mucoromycota</taxon>
        <taxon>Glomeromycotina</taxon>
        <taxon>Glomeromycetes</taxon>
        <taxon>Diversisporales</taxon>
        <taxon>Gigasporaceae</taxon>
        <taxon>Gigaspora</taxon>
    </lineage>
</organism>
<reference evidence="1 2" key="1">
    <citation type="submission" date="2021-06" db="EMBL/GenBank/DDBJ databases">
        <authorList>
            <person name="Kallberg Y."/>
            <person name="Tangrot J."/>
            <person name="Rosling A."/>
        </authorList>
    </citation>
    <scope>NUCLEOTIDE SEQUENCE [LARGE SCALE GENOMIC DNA]</scope>
    <source>
        <strain evidence="1 2">120-4 pot B 10/14</strain>
    </source>
</reference>
<protein>
    <submittedName>
        <fullName evidence="1">42797_t:CDS:1</fullName>
    </submittedName>
</protein>
<name>A0ABN7UHJ0_GIGMA</name>
<evidence type="ECO:0000313" key="2">
    <source>
        <dbReference type="Proteomes" id="UP000789901"/>
    </source>
</evidence>
<comment type="caution">
    <text evidence="1">The sequence shown here is derived from an EMBL/GenBank/DDBJ whole genome shotgun (WGS) entry which is preliminary data.</text>
</comment>
<gene>
    <name evidence="1" type="ORF">GMARGA_LOCUS6758</name>
</gene>
<dbReference type="EMBL" id="CAJVQB010003123">
    <property type="protein sequence ID" value="CAG8598374.1"/>
    <property type="molecule type" value="Genomic_DNA"/>
</dbReference>
<dbReference type="Proteomes" id="UP000789901">
    <property type="component" value="Unassembled WGS sequence"/>
</dbReference>
<accession>A0ABN7UHJ0</accession>
<keyword evidence="2" id="KW-1185">Reference proteome</keyword>
<sequence length="58" mass="6996">MDIELVQLTRKLKNLNNKLEEKNINTIKIIEKVAKIDYVNEIFELEDVKILNKKYYTK</sequence>